<dbReference type="PANTHER" id="PTHR43046">
    <property type="entry name" value="GDP-MANNOSE MANNOSYL HYDROLASE"/>
    <property type="match status" value="1"/>
</dbReference>
<keyword evidence="3" id="KW-0460">Magnesium</keyword>
<feature type="domain" description="Nudix hydrolase" evidence="5">
    <location>
        <begin position="4"/>
        <end position="129"/>
    </location>
</feature>
<dbReference type="PANTHER" id="PTHR43046:SF12">
    <property type="entry name" value="GDP-MANNOSE MANNOSYL HYDROLASE"/>
    <property type="match status" value="1"/>
</dbReference>
<comment type="cofactor">
    <cofactor evidence="1">
        <name>Mg(2+)</name>
        <dbReference type="ChEBI" id="CHEBI:18420"/>
    </cofactor>
</comment>
<dbReference type="PROSITE" id="PS51462">
    <property type="entry name" value="NUDIX"/>
    <property type="match status" value="1"/>
</dbReference>
<dbReference type="Gene3D" id="3.90.79.10">
    <property type="entry name" value="Nucleoside Triphosphate Pyrophosphohydrolase"/>
    <property type="match status" value="1"/>
</dbReference>
<accession>A0A0H4TBT9</accession>
<dbReference type="InterPro" id="IPR015797">
    <property type="entry name" value="NUDIX_hydrolase-like_dom_sf"/>
</dbReference>
<dbReference type="PRINTS" id="PR00502">
    <property type="entry name" value="NUDIXFAMILY"/>
</dbReference>
<dbReference type="GO" id="GO:0016787">
    <property type="term" value="F:hydrolase activity"/>
    <property type="evidence" value="ECO:0007669"/>
    <property type="project" value="UniProtKB-KW"/>
</dbReference>
<organism evidence="6">
    <name type="scientific">uncultured Microgenomates bacterium Rifle_16ft_4_minimus_5036</name>
    <dbReference type="NCBI Taxonomy" id="1665119"/>
    <lineage>
        <taxon>Bacteria</taxon>
        <taxon>Candidatus Microgenomatota</taxon>
        <taxon>environmental samples</taxon>
    </lineage>
</organism>
<dbReference type="PROSITE" id="PS00893">
    <property type="entry name" value="NUDIX_BOX"/>
    <property type="match status" value="1"/>
</dbReference>
<evidence type="ECO:0000259" key="5">
    <source>
        <dbReference type="PROSITE" id="PS51462"/>
    </source>
</evidence>
<evidence type="ECO:0000256" key="2">
    <source>
        <dbReference type="ARBA" id="ARBA00022801"/>
    </source>
</evidence>
<evidence type="ECO:0000256" key="3">
    <source>
        <dbReference type="ARBA" id="ARBA00022842"/>
    </source>
</evidence>
<comment type="similarity">
    <text evidence="4">Belongs to the Nudix hydrolase family.</text>
</comment>
<evidence type="ECO:0000256" key="1">
    <source>
        <dbReference type="ARBA" id="ARBA00001946"/>
    </source>
</evidence>
<dbReference type="EC" id="3.6.1.-" evidence="6"/>
<proteinExistence type="inferred from homology"/>
<evidence type="ECO:0000313" key="6">
    <source>
        <dbReference type="EMBL" id="AKQ04345.1"/>
    </source>
</evidence>
<dbReference type="Pfam" id="PF00293">
    <property type="entry name" value="NUDIX"/>
    <property type="match status" value="1"/>
</dbReference>
<sequence length="146" mass="16925">MYKKFKLKAYCIIEKDSKILLVKDVGKDGWKLPGGFVEEKELIRSAAVREVKEETGYLVRLTGFVGVHEYIKDDGTHVIRFHFASEIVGGNEKLREGEIAEVKWMEKEDVTLLEEKDFFIKPYYVAVKDFLKTSVYSIELVKVIEK</sequence>
<dbReference type="InterPro" id="IPR020476">
    <property type="entry name" value="Nudix_hydrolase"/>
</dbReference>
<evidence type="ECO:0000256" key="4">
    <source>
        <dbReference type="RuleBase" id="RU003476"/>
    </source>
</evidence>
<keyword evidence="2 4" id="KW-0378">Hydrolase</keyword>
<dbReference type="AlphaFoldDB" id="A0A0H4TBT9"/>
<name>A0A0H4TBT9_9BACT</name>
<reference evidence="6" key="1">
    <citation type="journal article" date="2015" name="ISME J.">
        <title>Aquifer environment selects for microbial species cohorts in sediment and groundwater.</title>
        <authorList>
            <person name="Hug L.A."/>
            <person name="Thomas B.C."/>
            <person name="Brown C.T."/>
            <person name="Frischkorn K.R."/>
            <person name="Williams K.H."/>
            <person name="Tringe S.G."/>
            <person name="Banfield J.F."/>
        </authorList>
    </citation>
    <scope>NUCLEOTIDE SEQUENCE</scope>
</reference>
<dbReference type="CDD" id="cd02883">
    <property type="entry name" value="NUDIX_Hydrolase"/>
    <property type="match status" value="1"/>
</dbReference>
<dbReference type="EMBL" id="KT007036">
    <property type="protein sequence ID" value="AKQ04345.1"/>
    <property type="molecule type" value="Genomic_DNA"/>
</dbReference>
<dbReference type="SUPFAM" id="SSF55811">
    <property type="entry name" value="Nudix"/>
    <property type="match status" value="1"/>
</dbReference>
<protein>
    <submittedName>
        <fullName evidence="6">NUDIX hydrolase, 7,8-dihydro-8-oxoguanine triphosphatase</fullName>
        <ecNumber evidence="6">3.6.1.-</ecNumber>
    </submittedName>
</protein>
<dbReference type="InterPro" id="IPR020084">
    <property type="entry name" value="NUDIX_hydrolase_CS"/>
</dbReference>
<dbReference type="InterPro" id="IPR000086">
    <property type="entry name" value="NUDIX_hydrolase_dom"/>
</dbReference>